<keyword evidence="2" id="KW-0436">Ligase</keyword>
<dbReference type="GO" id="GO:0043041">
    <property type="term" value="P:amino acid activation for nonribosomal peptide biosynthetic process"/>
    <property type="evidence" value="ECO:0007669"/>
    <property type="project" value="TreeGrafter"/>
</dbReference>
<dbReference type="InterPro" id="IPR042099">
    <property type="entry name" value="ANL_N_sf"/>
</dbReference>
<dbReference type="InterPro" id="IPR020845">
    <property type="entry name" value="AMP-binding_CS"/>
</dbReference>
<dbReference type="GeneID" id="90767864"/>
<dbReference type="InterPro" id="IPR000873">
    <property type="entry name" value="AMP-dep_synth/lig_dom"/>
</dbReference>
<dbReference type="PANTHER" id="PTHR45527:SF1">
    <property type="entry name" value="FATTY ACID SYNTHASE"/>
    <property type="match status" value="1"/>
</dbReference>
<dbReference type="Gene3D" id="3.40.50.12780">
    <property type="entry name" value="N-terminal domain of ligase-like"/>
    <property type="match status" value="1"/>
</dbReference>
<dbReference type="GO" id="GO:0044550">
    <property type="term" value="P:secondary metabolite biosynthetic process"/>
    <property type="evidence" value="ECO:0007669"/>
    <property type="project" value="TreeGrafter"/>
</dbReference>
<evidence type="ECO:0000313" key="2">
    <source>
        <dbReference type="EMBL" id="QBK31113.1"/>
    </source>
</evidence>
<dbReference type="KEGG" id="rpod:E0E05_11200"/>
<dbReference type="GO" id="GO:0005737">
    <property type="term" value="C:cytoplasm"/>
    <property type="evidence" value="ECO:0007669"/>
    <property type="project" value="TreeGrafter"/>
</dbReference>
<dbReference type="EMBL" id="CP036532">
    <property type="protein sequence ID" value="QBK31113.1"/>
    <property type="molecule type" value="Genomic_DNA"/>
</dbReference>
<dbReference type="PROSITE" id="PS00455">
    <property type="entry name" value="AMP_BINDING"/>
    <property type="match status" value="1"/>
</dbReference>
<dbReference type="GO" id="GO:0031177">
    <property type="term" value="F:phosphopantetheine binding"/>
    <property type="evidence" value="ECO:0007669"/>
    <property type="project" value="TreeGrafter"/>
</dbReference>
<evidence type="ECO:0000313" key="3">
    <source>
        <dbReference type="Proteomes" id="UP000293719"/>
    </source>
</evidence>
<protein>
    <submittedName>
        <fullName evidence="2">D-alanine--poly(Phosphoribitol) ligase</fullName>
    </submittedName>
</protein>
<dbReference type="InterPro" id="IPR045851">
    <property type="entry name" value="AMP-bd_C_sf"/>
</dbReference>
<dbReference type="GO" id="GO:0016874">
    <property type="term" value="F:ligase activity"/>
    <property type="evidence" value="ECO:0007669"/>
    <property type="project" value="UniProtKB-KW"/>
</dbReference>
<name>A0A4P6V2I4_9HYPH</name>
<dbReference type="AlphaFoldDB" id="A0A4P6V2I4"/>
<proteinExistence type="predicted"/>
<sequence length="518" mass="56137">MSWNFVRRFARSVEQHGDRIALVEGKTSLSYADLAERARHVAGQLRPTLGEGRRVGVLGSRSIEACAAFLGTAWAGGTYVPLGLNQPEARLIALFEQLELDALIVDGTGAKRLSPELRRAAPDLVLVPDGPAGRFAPLASAPAPVPMTEPAAVGPEHLAYIIFTSGTTGMPKGVMVNSRSIGLYLDAIEPWYRLGPDDRAAETCETNFDLSIHNMMTAWSGGAALHMMRPLDLVAPARFIRSHEITTWLSVPSIITLMRQAGNLTAGSLPSLRLTWFCGEPLSEQAVRDWAMAAPNSVIENFYGPTEITVAVLRQRWQGNGPITPERGIVAIGTPIDGVEALIVDDKRRPVPDGTPGEIALVATQCADGYFRKPELTAERFVSFDGTSAYLTGDRGYRDADGVFHHLGRLDNQIKFKGHRIELEEIDARLREAAGSAMVGTVTWPMDGDTVKGLAGFFAVPGLDPEDVRAKLRSVLPAYMVPERIENLAEMPLSGNGKVDRKALVAMLDERADERAVA</sequence>
<keyword evidence="3" id="KW-1185">Reference proteome</keyword>
<reference evidence="2 3" key="1">
    <citation type="journal article" date="2017" name="Int. J. Syst. Evol. Microbiol.">
        <title>Roseitalea porphyridii gen. nov., sp. nov., isolated from a red alga, and reclassification of Hoeflea suaedae Chung et al. 2013 as Pseudohoeflea suaedae gen. nov., comb. nov.</title>
        <authorList>
            <person name="Hyeon J.W."/>
            <person name="Jeong S.E."/>
            <person name="Baek K."/>
            <person name="Jeon C.O."/>
        </authorList>
    </citation>
    <scope>NUCLEOTIDE SEQUENCE [LARGE SCALE GENOMIC DNA]</scope>
    <source>
        <strain evidence="2 3">MA7-20</strain>
    </source>
</reference>
<dbReference type="SUPFAM" id="SSF56801">
    <property type="entry name" value="Acetyl-CoA synthetase-like"/>
    <property type="match status" value="1"/>
</dbReference>
<dbReference type="Pfam" id="PF00501">
    <property type="entry name" value="AMP-binding"/>
    <property type="match status" value="1"/>
</dbReference>
<organism evidence="2 3">
    <name type="scientific">Roseitalea porphyridii</name>
    <dbReference type="NCBI Taxonomy" id="1852022"/>
    <lineage>
        <taxon>Bacteria</taxon>
        <taxon>Pseudomonadati</taxon>
        <taxon>Pseudomonadota</taxon>
        <taxon>Alphaproteobacteria</taxon>
        <taxon>Hyphomicrobiales</taxon>
        <taxon>Ahrensiaceae</taxon>
        <taxon>Roseitalea</taxon>
    </lineage>
</organism>
<dbReference type="PANTHER" id="PTHR45527">
    <property type="entry name" value="NONRIBOSOMAL PEPTIDE SYNTHETASE"/>
    <property type="match status" value="1"/>
</dbReference>
<dbReference type="OrthoDB" id="9803968at2"/>
<accession>A0A4P6V2I4</accession>
<dbReference type="RefSeq" id="WP_131616787.1">
    <property type="nucleotide sequence ID" value="NZ_CP036532.1"/>
</dbReference>
<evidence type="ECO:0000259" key="1">
    <source>
        <dbReference type="Pfam" id="PF00501"/>
    </source>
</evidence>
<feature type="domain" description="AMP-dependent synthetase/ligase" evidence="1">
    <location>
        <begin position="9"/>
        <end position="371"/>
    </location>
</feature>
<dbReference type="Proteomes" id="UP000293719">
    <property type="component" value="Chromosome"/>
</dbReference>
<gene>
    <name evidence="2" type="ORF">E0E05_11200</name>
</gene>
<dbReference type="Gene3D" id="3.30.300.30">
    <property type="match status" value="1"/>
</dbReference>